<name>B0BZ71_ACAM1</name>
<evidence type="ECO:0000313" key="1">
    <source>
        <dbReference type="EMBL" id="ABW29515.1"/>
    </source>
</evidence>
<dbReference type="KEGG" id="amr:AM1_4539"/>
<dbReference type="AlphaFoldDB" id="B0BZ71"/>
<gene>
    <name evidence="1" type="ordered locus">AM1_4539</name>
</gene>
<accession>B0BZ71</accession>
<organism evidence="1 2">
    <name type="scientific">Acaryochloris marina (strain MBIC 11017)</name>
    <dbReference type="NCBI Taxonomy" id="329726"/>
    <lineage>
        <taxon>Bacteria</taxon>
        <taxon>Bacillati</taxon>
        <taxon>Cyanobacteriota</taxon>
        <taxon>Cyanophyceae</taxon>
        <taxon>Acaryochloridales</taxon>
        <taxon>Acaryochloridaceae</taxon>
        <taxon>Acaryochloris</taxon>
    </lineage>
</organism>
<proteinExistence type="predicted"/>
<dbReference type="EMBL" id="CP000828">
    <property type="protein sequence ID" value="ABW29515.1"/>
    <property type="molecule type" value="Genomic_DNA"/>
</dbReference>
<protein>
    <submittedName>
        <fullName evidence="1">Uncharacterized protein</fullName>
    </submittedName>
</protein>
<keyword evidence="2" id="KW-1185">Reference proteome</keyword>
<sequence>MPWRPHTTMAMEYVKRVRTETQPKVKISIMLFVNQLRRLAILS</sequence>
<dbReference type="Proteomes" id="UP000000268">
    <property type="component" value="Chromosome"/>
</dbReference>
<reference evidence="1 2" key="1">
    <citation type="journal article" date="2008" name="Proc. Natl. Acad. Sci. U.S.A.">
        <title>Niche adaptation and genome expansion in the chlorophyll d-producing cyanobacterium Acaryochloris marina.</title>
        <authorList>
            <person name="Swingley W.D."/>
            <person name="Chen M."/>
            <person name="Cheung P.C."/>
            <person name="Conrad A.L."/>
            <person name="Dejesa L.C."/>
            <person name="Hao J."/>
            <person name="Honchak B.M."/>
            <person name="Karbach L.E."/>
            <person name="Kurdoglu A."/>
            <person name="Lahiri S."/>
            <person name="Mastrian S.D."/>
            <person name="Miyashita H."/>
            <person name="Page L."/>
            <person name="Ramakrishna P."/>
            <person name="Satoh S."/>
            <person name="Sattley W.M."/>
            <person name="Shimada Y."/>
            <person name="Taylor H.L."/>
            <person name="Tomo T."/>
            <person name="Tsuchiya T."/>
            <person name="Wang Z.T."/>
            <person name="Raymond J."/>
            <person name="Mimuro M."/>
            <person name="Blankenship R.E."/>
            <person name="Touchman J.W."/>
        </authorList>
    </citation>
    <scope>NUCLEOTIDE SEQUENCE [LARGE SCALE GENOMIC DNA]</scope>
    <source>
        <strain evidence="2">MBIC 11017</strain>
    </source>
</reference>
<dbReference type="STRING" id="329726.AM1_4539"/>
<evidence type="ECO:0000313" key="2">
    <source>
        <dbReference type="Proteomes" id="UP000000268"/>
    </source>
</evidence>
<dbReference type="HOGENOM" id="CLU_3228073_0_0_3"/>